<keyword evidence="1 3" id="KW-0378">Hydrolase</keyword>
<keyword evidence="3" id="KW-0460">Magnesium</keyword>
<dbReference type="UniPathway" id="UPA00299"/>
<evidence type="ECO:0000256" key="3">
    <source>
        <dbReference type="RuleBase" id="RU361117"/>
    </source>
</evidence>
<accession>A0A0F6R113</accession>
<dbReference type="NCBIfam" id="TIGR00685">
    <property type="entry name" value="T6PP"/>
    <property type="match status" value="1"/>
</dbReference>
<organism evidence="4 6">
    <name type="scientific">Corynebacterium kutscheri</name>
    <dbReference type="NCBI Taxonomy" id="35755"/>
    <lineage>
        <taxon>Bacteria</taxon>
        <taxon>Bacillati</taxon>
        <taxon>Actinomycetota</taxon>
        <taxon>Actinomycetes</taxon>
        <taxon>Mycobacteriales</taxon>
        <taxon>Corynebacteriaceae</taxon>
        <taxon>Corynebacterium</taxon>
    </lineage>
</organism>
<gene>
    <name evidence="4" type="primary">otsB</name>
    <name evidence="5" type="ORF">NCTC949_00153</name>
    <name evidence="4" type="ORF">UL82_02690</name>
</gene>
<dbReference type="KEGG" id="cku:UL82_02690"/>
<evidence type="ECO:0000313" key="7">
    <source>
        <dbReference type="Proteomes" id="UP000271380"/>
    </source>
</evidence>
<protein>
    <recommendedName>
        <fullName evidence="3">Trehalose 6-phosphate phosphatase</fullName>
        <ecNumber evidence="3">3.1.3.12</ecNumber>
    </recommendedName>
</protein>
<dbReference type="HOGENOM" id="CLU_037265_2_0_11"/>
<dbReference type="GO" id="GO:0004805">
    <property type="term" value="F:trehalose-phosphatase activity"/>
    <property type="evidence" value="ECO:0007669"/>
    <property type="project" value="UniProtKB-EC"/>
</dbReference>
<dbReference type="EMBL" id="LR134377">
    <property type="protein sequence ID" value="VEH04548.1"/>
    <property type="molecule type" value="Genomic_DNA"/>
</dbReference>
<evidence type="ECO:0000256" key="1">
    <source>
        <dbReference type="ARBA" id="ARBA00022801"/>
    </source>
</evidence>
<evidence type="ECO:0000256" key="2">
    <source>
        <dbReference type="ARBA" id="ARBA00024179"/>
    </source>
</evidence>
<comment type="pathway">
    <text evidence="3">Glycan biosynthesis; trehalose biosynthesis.</text>
</comment>
<comment type="catalytic activity">
    <reaction evidence="3">
        <text>alpha,alpha-trehalose 6-phosphate + H2O = alpha,alpha-trehalose + phosphate</text>
        <dbReference type="Rhea" id="RHEA:23420"/>
        <dbReference type="ChEBI" id="CHEBI:15377"/>
        <dbReference type="ChEBI" id="CHEBI:16551"/>
        <dbReference type="ChEBI" id="CHEBI:43474"/>
        <dbReference type="ChEBI" id="CHEBI:58429"/>
        <dbReference type="EC" id="3.1.3.12"/>
    </reaction>
</comment>
<keyword evidence="6" id="KW-1185">Reference proteome</keyword>
<dbReference type="GO" id="GO:0005992">
    <property type="term" value="P:trehalose biosynthetic process"/>
    <property type="evidence" value="ECO:0007669"/>
    <property type="project" value="UniProtKB-UniPathway"/>
</dbReference>
<dbReference type="PANTHER" id="PTHR43768:SF3">
    <property type="entry name" value="TREHALOSE 6-PHOSPHATE PHOSPHATASE"/>
    <property type="match status" value="1"/>
</dbReference>
<dbReference type="Proteomes" id="UP000271380">
    <property type="component" value="Chromosome"/>
</dbReference>
<dbReference type="InterPro" id="IPR023214">
    <property type="entry name" value="HAD_sf"/>
</dbReference>
<evidence type="ECO:0000313" key="5">
    <source>
        <dbReference type="EMBL" id="VEH04548.1"/>
    </source>
</evidence>
<proteinExistence type="inferred from homology"/>
<sequence>MNLSALATAKRLLIVSDFDGTLAGFSQNAYDVPTNKRSLAALEKLSQSPHTTIAILTGRHLDGLAQVAQFPAHYLLVGSHGAEEANELATLTTEQQQGLTAIGNAFSQLLIEGAFVEEKPYHRVLHAVRAKDQQLAANMLEKALTLDLPAGITLKPGRMIIEASATDATKGTWIEKKKKDFDAIVFLGDDTTDEDGFAVLNRELDLGVKVGDGETLAGHRVADLDGVADFLEELATLRTAQH</sequence>
<dbReference type="Gene3D" id="3.40.50.1000">
    <property type="entry name" value="HAD superfamily/HAD-like"/>
    <property type="match status" value="1"/>
</dbReference>
<dbReference type="SUPFAM" id="SSF56784">
    <property type="entry name" value="HAD-like"/>
    <property type="match status" value="1"/>
</dbReference>
<keyword evidence="3" id="KW-0479">Metal-binding</keyword>
<dbReference type="EMBL" id="CP011312">
    <property type="protein sequence ID" value="AKE40763.1"/>
    <property type="molecule type" value="Genomic_DNA"/>
</dbReference>
<comment type="cofactor">
    <cofactor evidence="3">
        <name>Mg(2+)</name>
        <dbReference type="ChEBI" id="CHEBI:18420"/>
    </cofactor>
</comment>
<dbReference type="InterPro" id="IPR003337">
    <property type="entry name" value="Trehalose_PPase"/>
</dbReference>
<dbReference type="AlphaFoldDB" id="A0A0F6R113"/>
<evidence type="ECO:0000313" key="4">
    <source>
        <dbReference type="EMBL" id="AKE40763.1"/>
    </source>
</evidence>
<dbReference type="GO" id="GO:0046872">
    <property type="term" value="F:metal ion binding"/>
    <property type="evidence" value="ECO:0007669"/>
    <property type="project" value="UniProtKB-KW"/>
</dbReference>
<dbReference type="Pfam" id="PF02358">
    <property type="entry name" value="Trehalose_PPase"/>
    <property type="match status" value="1"/>
</dbReference>
<comment type="function">
    <text evidence="2 3">Removes the phosphate from trehalose 6-phosphate to produce free trehalose.</text>
</comment>
<dbReference type="STRING" id="35755.UL82_02690"/>
<dbReference type="PANTHER" id="PTHR43768">
    <property type="entry name" value="TREHALOSE 6-PHOSPHATE PHOSPHATASE"/>
    <property type="match status" value="1"/>
</dbReference>
<dbReference type="Proteomes" id="UP000033457">
    <property type="component" value="Chromosome"/>
</dbReference>
<dbReference type="RefSeq" id="WP_046438900.1">
    <property type="nucleotide sequence ID" value="NZ_CP011312.1"/>
</dbReference>
<dbReference type="OrthoDB" id="9816160at2"/>
<dbReference type="InterPro" id="IPR044651">
    <property type="entry name" value="OTSB-like"/>
</dbReference>
<evidence type="ECO:0000313" key="6">
    <source>
        <dbReference type="Proteomes" id="UP000033457"/>
    </source>
</evidence>
<dbReference type="Gene3D" id="3.30.70.1020">
    <property type="entry name" value="Trehalose-6-phosphate phosphatase related protein, domain 2"/>
    <property type="match status" value="1"/>
</dbReference>
<reference evidence="5 7" key="2">
    <citation type="submission" date="2018-12" db="EMBL/GenBank/DDBJ databases">
        <authorList>
            <consortium name="Pathogen Informatics"/>
        </authorList>
    </citation>
    <scope>NUCLEOTIDE SEQUENCE [LARGE SCALE GENOMIC DNA]</scope>
    <source>
        <strain evidence="5 7">NCTC949</strain>
    </source>
</reference>
<name>A0A0F6R113_9CORY</name>
<dbReference type="EC" id="3.1.3.12" evidence="3"/>
<comment type="similarity">
    <text evidence="3">Belongs to the trehalose phosphatase family.</text>
</comment>
<reference evidence="4 6" key="1">
    <citation type="journal article" date="2015" name="Genome Announc.">
        <title>Complete Genome Sequence of Corynebacterium kutscheri DSM 20755, a Corynebacterial Type Strain with Remarkably Low G+C Content of Chromosomal DNA.</title>
        <authorList>
            <person name="Ruckert C."/>
            <person name="Albersmeier A."/>
            <person name="Winkler A."/>
            <person name="Tauch A."/>
        </authorList>
    </citation>
    <scope>NUCLEOTIDE SEQUENCE [LARGE SCALE GENOMIC DNA]</scope>
    <source>
        <strain evidence="4 6">DSM 20755</strain>
    </source>
</reference>
<dbReference type="InterPro" id="IPR036412">
    <property type="entry name" value="HAD-like_sf"/>
</dbReference>